<dbReference type="Proteomes" id="UP001202328">
    <property type="component" value="Unassembled WGS sequence"/>
</dbReference>
<comment type="caution">
    <text evidence="2">The sequence shown here is derived from an EMBL/GenBank/DDBJ whole genome shotgun (WGS) entry which is preliminary data.</text>
</comment>
<evidence type="ECO:0000313" key="3">
    <source>
        <dbReference type="Proteomes" id="UP001202328"/>
    </source>
</evidence>
<feature type="region of interest" description="Disordered" evidence="1">
    <location>
        <begin position="247"/>
        <end position="282"/>
    </location>
</feature>
<sequence>MVVDGDNVEAGDVYDDDDDDAKSIDKLGNMIAMVCSDGLVVACLKQFQVVDKKDEPLRVNPKKDAEYDKLFVLGDEPKLVLCGLGGQRTLRPLVNKVAEKVLEADKTEIPRPTIENLSREIHEYSKTFLDYDAFFNLFIAGTNQESAGDHKLDLWYLNNTAAIRVPDRYVVGEESHLIRTQIDKFETKTTDVAIDVIKFGFACVARKEYDLKYGYIDVRVIKNNGEVIEHIYNNLWGIVEAYLSLESDTDSGDGSDGESGADTDGESEDGSQMDSEDETDND</sequence>
<gene>
    <name evidence="2" type="ORF">MKW98_027965</name>
</gene>
<dbReference type="SUPFAM" id="SSF56235">
    <property type="entry name" value="N-terminal nucleophile aminohydrolases (Ntn hydrolases)"/>
    <property type="match status" value="1"/>
</dbReference>
<dbReference type="AlphaFoldDB" id="A0AAD4X781"/>
<dbReference type="EMBL" id="JAJJMB010015971">
    <property type="protein sequence ID" value="KAI3850986.1"/>
    <property type="molecule type" value="Genomic_DNA"/>
</dbReference>
<evidence type="ECO:0000256" key="1">
    <source>
        <dbReference type="SAM" id="MobiDB-lite"/>
    </source>
</evidence>
<organism evidence="2 3">
    <name type="scientific">Papaver atlanticum</name>
    <dbReference type="NCBI Taxonomy" id="357466"/>
    <lineage>
        <taxon>Eukaryota</taxon>
        <taxon>Viridiplantae</taxon>
        <taxon>Streptophyta</taxon>
        <taxon>Embryophyta</taxon>
        <taxon>Tracheophyta</taxon>
        <taxon>Spermatophyta</taxon>
        <taxon>Magnoliopsida</taxon>
        <taxon>Ranunculales</taxon>
        <taxon>Papaveraceae</taxon>
        <taxon>Papaveroideae</taxon>
        <taxon>Papaver</taxon>
    </lineage>
</organism>
<name>A0AAD4X781_9MAGN</name>
<dbReference type="InterPro" id="IPR029055">
    <property type="entry name" value="Ntn_hydrolases_N"/>
</dbReference>
<keyword evidence="3" id="KW-1185">Reference proteome</keyword>
<accession>A0AAD4X781</accession>
<protein>
    <submittedName>
        <fullName evidence="2">Uncharacterized protein</fullName>
    </submittedName>
</protein>
<reference evidence="2" key="1">
    <citation type="submission" date="2022-04" db="EMBL/GenBank/DDBJ databases">
        <title>A functionally conserved STORR gene fusion in Papaver species that diverged 16.8 million years ago.</title>
        <authorList>
            <person name="Catania T."/>
        </authorList>
    </citation>
    <scope>NUCLEOTIDE SEQUENCE</scope>
    <source>
        <strain evidence="2">S-188037</strain>
    </source>
</reference>
<evidence type="ECO:0000313" key="2">
    <source>
        <dbReference type="EMBL" id="KAI3850986.1"/>
    </source>
</evidence>
<dbReference type="Gene3D" id="3.60.20.10">
    <property type="entry name" value="Glutamine Phosphoribosylpyrophosphate, subunit 1, domain 1"/>
    <property type="match status" value="1"/>
</dbReference>
<proteinExistence type="predicted"/>